<dbReference type="NCBIfam" id="NF000355">
    <property type="entry name" value="ribo_prot_ABC_F"/>
    <property type="match status" value="1"/>
</dbReference>
<accession>A0ABQ4L0T9</accession>
<keyword evidence="1" id="KW-0547">Nucleotide-binding</keyword>
<dbReference type="InterPro" id="IPR017871">
    <property type="entry name" value="ABC_transporter-like_CS"/>
</dbReference>
<gene>
    <name evidence="5" type="ORF">J6TS1_37730</name>
</gene>
<keyword evidence="2" id="KW-0067">ATP-binding</keyword>
<dbReference type="SMART" id="SM00382">
    <property type="entry name" value="AAA"/>
    <property type="match status" value="2"/>
</dbReference>
<evidence type="ECO:0000256" key="1">
    <source>
        <dbReference type="ARBA" id="ARBA00022741"/>
    </source>
</evidence>
<feature type="coiled-coil region" evidence="3">
    <location>
        <begin position="182"/>
        <end position="258"/>
    </location>
</feature>
<evidence type="ECO:0000313" key="5">
    <source>
        <dbReference type="EMBL" id="GIN97903.1"/>
    </source>
</evidence>
<dbReference type="NCBIfam" id="NF000170">
    <property type="entry name" value="ABCF_Vga_all"/>
    <property type="match status" value="1"/>
</dbReference>
<evidence type="ECO:0000259" key="4">
    <source>
        <dbReference type="PROSITE" id="PS50893"/>
    </source>
</evidence>
<dbReference type="InterPro" id="IPR003593">
    <property type="entry name" value="AAA+_ATPase"/>
</dbReference>
<dbReference type="Proteomes" id="UP000680670">
    <property type="component" value="Unassembled WGS sequence"/>
</dbReference>
<dbReference type="PROSITE" id="PS50893">
    <property type="entry name" value="ABC_TRANSPORTER_2"/>
    <property type="match status" value="2"/>
</dbReference>
<dbReference type="PANTHER" id="PTHR42855:SF2">
    <property type="entry name" value="DRUG RESISTANCE ABC TRANSPORTER,ATP-BINDING PROTEIN"/>
    <property type="match status" value="1"/>
</dbReference>
<keyword evidence="3" id="KW-0175">Coiled coil</keyword>
<evidence type="ECO:0000313" key="6">
    <source>
        <dbReference type="Proteomes" id="UP000680670"/>
    </source>
</evidence>
<dbReference type="EMBL" id="BORJ01000011">
    <property type="protein sequence ID" value="GIN97903.1"/>
    <property type="molecule type" value="Genomic_DNA"/>
</dbReference>
<evidence type="ECO:0000256" key="3">
    <source>
        <dbReference type="SAM" id="Coils"/>
    </source>
</evidence>
<dbReference type="Pfam" id="PF12848">
    <property type="entry name" value="ABC_tran_Xtn"/>
    <property type="match status" value="1"/>
</dbReference>
<dbReference type="InterPro" id="IPR051309">
    <property type="entry name" value="ABCF_ATPase"/>
</dbReference>
<comment type="caution">
    <text evidence="5">The sequence shown here is derived from an EMBL/GenBank/DDBJ whole genome shotgun (WGS) entry which is preliminary data.</text>
</comment>
<dbReference type="PROSITE" id="PS00211">
    <property type="entry name" value="ABC_TRANSPORTER_1"/>
    <property type="match status" value="1"/>
</dbReference>
<dbReference type="CDD" id="cd03221">
    <property type="entry name" value="ABCF_EF-3"/>
    <property type="match status" value="2"/>
</dbReference>
<organism evidence="5 6">
    <name type="scientific">Siminovitchia terrae</name>
    <name type="common">Bacillus terrae</name>
    <dbReference type="NCBI Taxonomy" id="1914933"/>
    <lineage>
        <taxon>Bacteria</taxon>
        <taxon>Bacillati</taxon>
        <taxon>Bacillota</taxon>
        <taxon>Bacilli</taxon>
        <taxon>Bacillales</taxon>
        <taxon>Bacillaceae</taxon>
        <taxon>Siminovitchia</taxon>
    </lineage>
</organism>
<dbReference type="SUPFAM" id="SSF52540">
    <property type="entry name" value="P-loop containing nucleoside triphosphate hydrolases"/>
    <property type="match status" value="2"/>
</dbReference>
<sequence>MPADSENGDGWMVLLEVTNIKHYIKERLLFDIEQLQINKHDRIGLVGRNGSGKTTLLNILSGRLEPDQGSVIHHVTRELLPQLKRTDTTKSGGEVTQEYINQALISDPEILFADEPTTNLDSEHIEWVEKKLAGWKGAFVLVSHDRAFLDALCTTIWEINDGKIKVYKGNYSDYAEQKDLEIRQKRLAYETYEAKKKQLEEALRVKERKAERATKTPKKVSKSEAKITGAKPYFAKKQKKLQKTAKTIETRMEKLEKVEKVTETPPLKMNLPNADTFKDRIILRAENITGVAGDRLLWNKASFQVRGGEELAIIGPNGSGKTTLVKKIINQGEGITISPAMKIGYFSQNLNILDIQKSVLENVSSTSKHDEALIRTVLARLHFFRDDVLKAVSVLSGGERVKAALAKIFLSDINTLVLDEPTNYLDIEAVHALELLLKEYEGTVIFVSHDRRFIENVATRILAIRKGRIDLFEGTYREFENHKDKKSRDSREDQRLVLETKISEILSRLSIEPSDELDREFQRLLKEKRSLDALD</sequence>
<evidence type="ECO:0000256" key="2">
    <source>
        <dbReference type="ARBA" id="ARBA00022840"/>
    </source>
</evidence>
<protein>
    <submittedName>
        <fullName evidence="5">ABC transporter</fullName>
    </submittedName>
</protein>
<dbReference type="PANTHER" id="PTHR42855">
    <property type="entry name" value="ABC TRANSPORTER ATP-BINDING SUBUNIT"/>
    <property type="match status" value="1"/>
</dbReference>
<proteinExistence type="predicted"/>
<dbReference type="InterPro" id="IPR027417">
    <property type="entry name" value="P-loop_NTPase"/>
</dbReference>
<feature type="domain" description="ABC transporter" evidence="4">
    <location>
        <begin position="283"/>
        <end position="491"/>
    </location>
</feature>
<dbReference type="InterPro" id="IPR003439">
    <property type="entry name" value="ABC_transporter-like_ATP-bd"/>
</dbReference>
<dbReference type="Pfam" id="PF00005">
    <property type="entry name" value="ABC_tran"/>
    <property type="match status" value="2"/>
</dbReference>
<keyword evidence="6" id="KW-1185">Reference proteome</keyword>
<feature type="domain" description="ABC transporter" evidence="4">
    <location>
        <begin position="15"/>
        <end position="186"/>
    </location>
</feature>
<dbReference type="InterPro" id="IPR032781">
    <property type="entry name" value="ABC_tran_Xtn"/>
</dbReference>
<name>A0ABQ4L0T9_SIMTE</name>
<dbReference type="Gene3D" id="3.40.50.300">
    <property type="entry name" value="P-loop containing nucleotide triphosphate hydrolases"/>
    <property type="match status" value="3"/>
</dbReference>
<reference evidence="5 6" key="1">
    <citation type="submission" date="2021-03" db="EMBL/GenBank/DDBJ databases">
        <title>Antimicrobial resistance genes in bacteria isolated from Japanese honey, and their potential for conferring macrolide and lincosamide resistance in the American foulbrood pathogen Paenibacillus larvae.</title>
        <authorList>
            <person name="Okamoto M."/>
            <person name="Kumagai M."/>
            <person name="Kanamori H."/>
            <person name="Takamatsu D."/>
        </authorList>
    </citation>
    <scope>NUCLEOTIDE SEQUENCE [LARGE SCALE GENOMIC DNA]</scope>
    <source>
        <strain evidence="5 6">J6TS1</strain>
    </source>
</reference>